<dbReference type="GO" id="GO:0005634">
    <property type="term" value="C:nucleus"/>
    <property type="evidence" value="ECO:0007669"/>
    <property type="project" value="UniProtKB-SubCell"/>
</dbReference>
<feature type="domain" description="Velvet" evidence="6">
    <location>
        <begin position="38"/>
        <end position="235"/>
    </location>
</feature>
<dbReference type="Gene3D" id="2.60.40.3960">
    <property type="entry name" value="Velvet domain"/>
    <property type="match status" value="1"/>
</dbReference>
<evidence type="ECO:0000313" key="7">
    <source>
        <dbReference type="EMBL" id="EJT52421.1"/>
    </source>
</evidence>
<dbReference type="PANTHER" id="PTHR33572">
    <property type="entry name" value="SPORE DEVELOPMENT REGULATOR VOSA"/>
    <property type="match status" value="1"/>
</dbReference>
<dbReference type="InterPro" id="IPR038491">
    <property type="entry name" value="Velvet_dom_sf"/>
</dbReference>
<keyword evidence="3" id="KW-0804">Transcription</keyword>
<protein>
    <recommendedName>
        <fullName evidence="6">Velvet domain-containing protein</fullName>
    </recommendedName>
</protein>
<evidence type="ECO:0000256" key="1">
    <source>
        <dbReference type="ARBA" id="ARBA00004123"/>
    </source>
</evidence>
<dbReference type="RefSeq" id="XP_014183540.1">
    <property type="nucleotide sequence ID" value="XM_014328065.1"/>
</dbReference>
<evidence type="ECO:0000256" key="3">
    <source>
        <dbReference type="ARBA" id="ARBA00023163"/>
    </source>
</evidence>
<dbReference type="Proteomes" id="UP000002748">
    <property type="component" value="Unassembled WGS sequence"/>
</dbReference>
<evidence type="ECO:0000256" key="4">
    <source>
        <dbReference type="ARBA" id="ARBA00023242"/>
    </source>
</evidence>
<dbReference type="HOGENOM" id="CLU_1138692_0_0_1"/>
<comment type="subcellular location">
    <subcellularLocation>
        <location evidence="1">Nucleus</location>
    </subcellularLocation>
</comment>
<dbReference type="Pfam" id="PF11754">
    <property type="entry name" value="Velvet"/>
    <property type="match status" value="1"/>
</dbReference>
<dbReference type="AlphaFoldDB" id="J5TRU9"/>
<proteinExistence type="predicted"/>
<comment type="caution">
    <text evidence="7">The sequence shown here is derived from an EMBL/GenBank/DDBJ whole genome shotgun (WGS) entry which is preliminary data.</text>
</comment>
<dbReference type="OrthoDB" id="3056235at2759"/>
<feature type="compositionally biased region" description="Pro residues" evidence="5">
    <location>
        <begin position="28"/>
        <end position="37"/>
    </location>
</feature>
<sequence length="244" mass="27240">MDADDSESAQPTQYGEEPTLSPRAQSSPPTPVPPPTIQPTERYGWRVTPIQEPNTGAAFMFQELARIQLMPLLVVQIDCWDPETQQFIVPPPEELATLVVMVSVQTIDGEDASLVRLREDDTVAHSTLYGGRVQMTHLLPSVNDPNLTGCYAFFPDLSIRVPGEFRLRFWLQRVSMDPDHQQPSVGSYLDVYHTGGFRVVPLHQFVAPPRIKLTSAATTELTTHFASLGIDLHLQDANWDLDHA</sequence>
<dbReference type="PROSITE" id="PS51821">
    <property type="entry name" value="VELVET"/>
    <property type="match status" value="1"/>
</dbReference>
<dbReference type="GeneID" id="25988145"/>
<evidence type="ECO:0000256" key="2">
    <source>
        <dbReference type="ARBA" id="ARBA00023015"/>
    </source>
</evidence>
<dbReference type="KEGG" id="tasa:A1Q1_04633"/>
<accession>J5TRU9</accession>
<organism evidence="7 8">
    <name type="scientific">Trichosporon asahii var. asahii (strain ATCC 90039 / CBS 2479 / JCM 2466 / KCTC 7840 / NBRC 103889/ NCYC 2677 / UAMH 7654)</name>
    <name type="common">Yeast</name>
    <dbReference type="NCBI Taxonomy" id="1186058"/>
    <lineage>
        <taxon>Eukaryota</taxon>
        <taxon>Fungi</taxon>
        <taxon>Dikarya</taxon>
        <taxon>Basidiomycota</taxon>
        <taxon>Agaricomycotina</taxon>
        <taxon>Tremellomycetes</taxon>
        <taxon>Trichosporonales</taxon>
        <taxon>Trichosporonaceae</taxon>
        <taxon>Trichosporon</taxon>
    </lineage>
</organism>
<evidence type="ECO:0000256" key="5">
    <source>
        <dbReference type="SAM" id="MobiDB-lite"/>
    </source>
</evidence>
<dbReference type="EMBL" id="ALBS01000027">
    <property type="protein sequence ID" value="EJT52421.1"/>
    <property type="molecule type" value="Genomic_DNA"/>
</dbReference>
<dbReference type="InterPro" id="IPR037525">
    <property type="entry name" value="Velvet_dom"/>
</dbReference>
<dbReference type="InterPro" id="IPR021740">
    <property type="entry name" value="Velvet"/>
</dbReference>
<name>J5TRU9_TRIAS</name>
<dbReference type="VEuPathDB" id="FungiDB:A1Q1_04633"/>
<dbReference type="PANTHER" id="PTHR33572:SF15">
    <property type="entry name" value="VELVET DOMAIN-CONTAINING PROTEIN"/>
    <property type="match status" value="1"/>
</dbReference>
<gene>
    <name evidence="7" type="ORF">A1Q1_04633</name>
</gene>
<reference evidence="7 8" key="1">
    <citation type="journal article" date="2012" name="Eukaryot. Cell">
        <title>Draft genome sequence of CBS 2479, the standard type strain of Trichosporon asahii.</title>
        <authorList>
            <person name="Yang R.Y."/>
            <person name="Li H.T."/>
            <person name="Zhu H."/>
            <person name="Zhou G.P."/>
            <person name="Wang M."/>
            <person name="Wang L."/>
        </authorList>
    </citation>
    <scope>NUCLEOTIDE SEQUENCE [LARGE SCALE GENOMIC DNA]</scope>
    <source>
        <strain evidence="8">ATCC 90039 / CBS 2479 / JCM 2466 / KCTC 7840 / NCYC 2677 / UAMH 7654</strain>
    </source>
</reference>
<keyword evidence="2" id="KW-0805">Transcription regulation</keyword>
<keyword evidence="4" id="KW-0539">Nucleus</keyword>
<evidence type="ECO:0000313" key="8">
    <source>
        <dbReference type="Proteomes" id="UP000002748"/>
    </source>
</evidence>
<evidence type="ECO:0000259" key="6">
    <source>
        <dbReference type="PROSITE" id="PS51821"/>
    </source>
</evidence>
<feature type="region of interest" description="Disordered" evidence="5">
    <location>
        <begin position="1"/>
        <end position="43"/>
    </location>
</feature>